<dbReference type="Proteomes" id="UP000002217">
    <property type="component" value="Chromosome"/>
</dbReference>
<dbReference type="Pfam" id="PF00589">
    <property type="entry name" value="Phage_integrase"/>
    <property type="match status" value="1"/>
</dbReference>
<dbReference type="PROSITE" id="PS51900">
    <property type="entry name" value="CB"/>
    <property type="match status" value="1"/>
</dbReference>
<comment type="similarity">
    <text evidence="2">Belongs to the 'phage' integrase family.</text>
</comment>
<keyword evidence="3" id="KW-0229">DNA integration</keyword>
<dbReference type="PROSITE" id="PS51898">
    <property type="entry name" value="TYR_RECOMBINASE"/>
    <property type="match status" value="1"/>
</dbReference>
<dbReference type="InterPro" id="IPR013762">
    <property type="entry name" value="Integrase-like_cat_sf"/>
</dbReference>
<dbReference type="Gene3D" id="1.10.443.10">
    <property type="entry name" value="Intergrase catalytic core"/>
    <property type="match status" value="1"/>
</dbReference>
<dbReference type="RefSeq" id="WP_015757933.1">
    <property type="nucleotide sequence ID" value="NC_013216.1"/>
</dbReference>
<organism evidence="9 10">
    <name type="scientific">Desulfofarcimen acetoxidans (strain ATCC 49208 / DSM 771 / KCTC 5769 / VKM B-1644 / 5575)</name>
    <name type="common">Desulfotomaculum acetoxidans</name>
    <dbReference type="NCBI Taxonomy" id="485916"/>
    <lineage>
        <taxon>Bacteria</taxon>
        <taxon>Bacillati</taxon>
        <taxon>Bacillota</taxon>
        <taxon>Clostridia</taxon>
        <taxon>Eubacteriales</taxon>
        <taxon>Peptococcaceae</taxon>
        <taxon>Desulfofarcimen</taxon>
    </lineage>
</organism>
<gene>
    <name evidence="9" type="ordered locus">Dtox_2421</name>
</gene>
<dbReference type="GO" id="GO:0006310">
    <property type="term" value="P:DNA recombination"/>
    <property type="evidence" value="ECO:0007669"/>
    <property type="project" value="UniProtKB-KW"/>
</dbReference>
<dbReference type="InterPro" id="IPR044068">
    <property type="entry name" value="CB"/>
</dbReference>
<evidence type="ECO:0000256" key="4">
    <source>
        <dbReference type="ARBA" id="ARBA00023125"/>
    </source>
</evidence>
<evidence type="ECO:0000313" key="9">
    <source>
        <dbReference type="EMBL" id="ACV63232.1"/>
    </source>
</evidence>
<evidence type="ECO:0000313" key="10">
    <source>
        <dbReference type="Proteomes" id="UP000002217"/>
    </source>
</evidence>
<reference evidence="9 10" key="1">
    <citation type="journal article" date="2009" name="Stand. Genomic Sci.">
        <title>Complete genome sequence of Desulfotomaculum acetoxidans type strain (5575).</title>
        <authorList>
            <person name="Spring S."/>
            <person name="Lapidus A."/>
            <person name="Schroder M."/>
            <person name="Gleim D."/>
            <person name="Sims D."/>
            <person name="Meincke L."/>
            <person name="Glavina Del Rio T."/>
            <person name="Tice H."/>
            <person name="Copeland A."/>
            <person name="Cheng J.F."/>
            <person name="Lucas S."/>
            <person name="Chen F."/>
            <person name="Nolan M."/>
            <person name="Bruce D."/>
            <person name="Goodwin L."/>
            <person name="Pitluck S."/>
            <person name="Ivanova N."/>
            <person name="Mavromatis K."/>
            <person name="Mikhailova N."/>
            <person name="Pati A."/>
            <person name="Chen A."/>
            <person name="Palaniappan K."/>
            <person name="Land M."/>
            <person name="Hauser L."/>
            <person name="Chang Y.J."/>
            <person name="Jeffries C.D."/>
            <person name="Chain P."/>
            <person name="Saunders E."/>
            <person name="Brettin T."/>
            <person name="Detter J.C."/>
            <person name="Goker M."/>
            <person name="Bristow J."/>
            <person name="Eisen J.A."/>
            <person name="Markowitz V."/>
            <person name="Hugenholtz P."/>
            <person name="Kyrpides N.C."/>
            <person name="Klenk H.P."/>
            <person name="Han C."/>
        </authorList>
    </citation>
    <scope>NUCLEOTIDE SEQUENCE [LARGE SCALE GENOMIC DNA]</scope>
    <source>
        <strain evidence="10">ATCC 49208 / DSM 771 / VKM B-1644</strain>
    </source>
</reference>
<keyword evidence="10" id="KW-1185">Reference proteome</keyword>
<dbReference type="InterPro" id="IPR011010">
    <property type="entry name" value="DNA_brk_join_enz"/>
</dbReference>
<dbReference type="STRING" id="485916.Dtox_2421"/>
<dbReference type="InterPro" id="IPR002104">
    <property type="entry name" value="Integrase_catalytic"/>
</dbReference>
<keyword evidence="4 6" id="KW-0238">DNA-binding</keyword>
<dbReference type="Gene3D" id="1.10.150.130">
    <property type="match status" value="1"/>
</dbReference>
<dbReference type="InterPro" id="IPR050090">
    <property type="entry name" value="Tyrosine_recombinase_XerCD"/>
</dbReference>
<dbReference type="Pfam" id="PF02899">
    <property type="entry name" value="Phage_int_SAM_1"/>
    <property type="match status" value="1"/>
</dbReference>
<dbReference type="InterPro" id="IPR004107">
    <property type="entry name" value="Integrase_SAM-like_N"/>
</dbReference>
<dbReference type="GO" id="GO:0015074">
    <property type="term" value="P:DNA integration"/>
    <property type="evidence" value="ECO:0007669"/>
    <property type="project" value="UniProtKB-KW"/>
</dbReference>
<evidence type="ECO:0000259" key="8">
    <source>
        <dbReference type="PROSITE" id="PS51900"/>
    </source>
</evidence>
<dbReference type="KEGG" id="dae:Dtox_2421"/>
<dbReference type="OrthoDB" id="9785687at2"/>
<proteinExistence type="inferred from homology"/>
<name>C8W0H7_DESAS</name>
<protein>
    <submittedName>
        <fullName evidence="9">Integrase family protein</fullName>
    </submittedName>
</protein>
<keyword evidence="5" id="KW-0233">DNA recombination</keyword>
<dbReference type="PANTHER" id="PTHR30349">
    <property type="entry name" value="PHAGE INTEGRASE-RELATED"/>
    <property type="match status" value="1"/>
</dbReference>
<evidence type="ECO:0000256" key="1">
    <source>
        <dbReference type="ARBA" id="ARBA00003283"/>
    </source>
</evidence>
<comment type="function">
    <text evidence="1">Site-specific tyrosine recombinase, which acts by catalyzing the cutting and rejoining of the recombining DNA molecules.</text>
</comment>
<evidence type="ECO:0000256" key="6">
    <source>
        <dbReference type="PROSITE-ProRule" id="PRU01248"/>
    </source>
</evidence>
<evidence type="ECO:0000256" key="2">
    <source>
        <dbReference type="ARBA" id="ARBA00008857"/>
    </source>
</evidence>
<dbReference type="GO" id="GO:0003677">
    <property type="term" value="F:DNA binding"/>
    <property type="evidence" value="ECO:0007669"/>
    <property type="project" value="UniProtKB-UniRule"/>
</dbReference>
<evidence type="ECO:0000256" key="5">
    <source>
        <dbReference type="ARBA" id="ARBA00023172"/>
    </source>
</evidence>
<dbReference type="PANTHER" id="PTHR30349:SF41">
    <property type="entry name" value="INTEGRASE_RECOMBINASE PROTEIN MJ0367-RELATED"/>
    <property type="match status" value="1"/>
</dbReference>
<accession>C8W0H7</accession>
<dbReference type="SUPFAM" id="SSF56349">
    <property type="entry name" value="DNA breaking-rejoining enzymes"/>
    <property type="match status" value="1"/>
</dbReference>
<feature type="domain" description="Core-binding (CB)" evidence="8">
    <location>
        <begin position="22"/>
        <end position="106"/>
    </location>
</feature>
<dbReference type="InterPro" id="IPR010998">
    <property type="entry name" value="Integrase_recombinase_N"/>
</dbReference>
<feature type="domain" description="Tyr recombinase" evidence="7">
    <location>
        <begin position="127"/>
        <end position="308"/>
    </location>
</feature>
<dbReference type="HOGENOM" id="CLU_027562_9_2_9"/>
<evidence type="ECO:0000256" key="3">
    <source>
        <dbReference type="ARBA" id="ARBA00022908"/>
    </source>
</evidence>
<sequence length="323" mass="37021">MRIISGFRKRSIEVPDETGYKIDFDYAVELFKDAYMVDEWSQRTLNYHLENLTAFKKFLTTQAVNISLISAKTLDEYVKSMKNADKKKNTINGRVKTLRVFFRILNEKEYIPDNPALGLKTIRGPKPEIFPFSDEQINALLAQPDRTTFAGLRDYMIMQILLDTGVRLEELCNIKYSDVNLKTCRILVRKGKGNKSRTVLFGSETRRTIMKYLKVTGDLDAETNLILNQDGNPLKQRSVQDRISLHASAAGLKGVRPSPHTFRHTFAKKFLMNGGDPYVLRDLLGHNSMSTVIIYLRLFSDDLAKKYQGKSPVDSILRKKINQ</sequence>
<dbReference type="EMBL" id="CP001720">
    <property type="protein sequence ID" value="ACV63232.1"/>
    <property type="molecule type" value="Genomic_DNA"/>
</dbReference>
<dbReference type="eggNOG" id="COG4974">
    <property type="taxonomic scope" value="Bacteria"/>
</dbReference>
<dbReference type="AlphaFoldDB" id="C8W0H7"/>
<evidence type="ECO:0000259" key="7">
    <source>
        <dbReference type="PROSITE" id="PS51898"/>
    </source>
</evidence>